<dbReference type="AlphaFoldDB" id="A0AAV3XBT8"/>
<sequence>MWLSKPIVISISGAIFPPVELLRMRINEPFSIEYSIGKGDADIAEWHFKIHYGTRVTGGWCTTRYIYVKNYRIQPIDYAPPGALLPDNHEVIIVNFPVSVPTISYALRTTDQTLNITYQKPDNNQSITQKTKVFKLNIPTFEKDYEVGKYIGVSIPENLRQ</sequence>
<dbReference type="Proteomes" id="UP001050975">
    <property type="component" value="Unassembled WGS sequence"/>
</dbReference>
<evidence type="ECO:0000313" key="2">
    <source>
        <dbReference type="Proteomes" id="UP001050975"/>
    </source>
</evidence>
<protein>
    <submittedName>
        <fullName evidence="1">Uncharacterized protein</fullName>
    </submittedName>
</protein>
<evidence type="ECO:0000313" key="1">
    <source>
        <dbReference type="EMBL" id="GET38871.1"/>
    </source>
</evidence>
<name>A0AAV3XBT8_9CYAN</name>
<reference evidence="1" key="1">
    <citation type="submission" date="2019-10" db="EMBL/GenBank/DDBJ databases">
        <title>Draft genome sequece of Microseira wollei NIES-4236.</title>
        <authorList>
            <person name="Yamaguchi H."/>
            <person name="Suzuki S."/>
            <person name="Kawachi M."/>
        </authorList>
    </citation>
    <scope>NUCLEOTIDE SEQUENCE</scope>
    <source>
        <strain evidence="1">NIES-4236</strain>
    </source>
</reference>
<dbReference type="EMBL" id="BLAY01000054">
    <property type="protein sequence ID" value="GET38871.1"/>
    <property type="molecule type" value="Genomic_DNA"/>
</dbReference>
<organism evidence="1 2">
    <name type="scientific">Microseira wollei NIES-4236</name>
    <dbReference type="NCBI Taxonomy" id="2530354"/>
    <lineage>
        <taxon>Bacteria</taxon>
        <taxon>Bacillati</taxon>
        <taxon>Cyanobacteriota</taxon>
        <taxon>Cyanophyceae</taxon>
        <taxon>Oscillatoriophycideae</taxon>
        <taxon>Aerosakkonematales</taxon>
        <taxon>Aerosakkonemataceae</taxon>
        <taxon>Microseira</taxon>
    </lineage>
</organism>
<keyword evidence="2" id="KW-1185">Reference proteome</keyword>
<proteinExistence type="predicted"/>
<accession>A0AAV3XBT8</accession>
<comment type="caution">
    <text evidence="1">The sequence shown here is derived from an EMBL/GenBank/DDBJ whole genome shotgun (WGS) entry which is preliminary data.</text>
</comment>
<gene>
    <name evidence="1" type="ORF">MiSe_36300</name>
</gene>